<keyword evidence="8" id="KW-0862">Zinc</keyword>
<dbReference type="InterPro" id="IPR002933">
    <property type="entry name" value="Peptidase_M20"/>
</dbReference>
<evidence type="ECO:0000256" key="5">
    <source>
        <dbReference type="ARBA" id="ARBA00022605"/>
    </source>
</evidence>
<dbReference type="Proteomes" id="UP000887228">
    <property type="component" value="Unassembled WGS sequence"/>
</dbReference>
<dbReference type="Gene3D" id="3.40.630.10">
    <property type="entry name" value="Zn peptidases"/>
    <property type="match status" value="1"/>
</dbReference>
<dbReference type="NCBIfam" id="NF003474">
    <property type="entry name" value="PRK05111.1"/>
    <property type="match status" value="1"/>
</dbReference>
<evidence type="ECO:0000256" key="1">
    <source>
        <dbReference type="ARBA" id="ARBA00004496"/>
    </source>
</evidence>
<dbReference type="Proteomes" id="UP000887212">
    <property type="component" value="Unassembled WGS sequence"/>
</dbReference>
<keyword evidence="7" id="KW-0378">Hydrolase</keyword>
<dbReference type="InterPro" id="IPR010169">
    <property type="entry name" value="AcOrn-deacetyl"/>
</dbReference>
<evidence type="ECO:0000256" key="3">
    <source>
        <dbReference type="ARBA" id="ARBA00022490"/>
    </source>
</evidence>
<name>A0AA37FM32_AQUAC</name>
<evidence type="ECO:0000256" key="2">
    <source>
        <dbReference type="ARBA" id="ARBA00005691"/>
    </source>
</evidence>
<dbReference type="GO" id="GO:0006526">
    <property type="term" value="P:L-arginine biosynthetic process"/>
    <property type="evidence" value="ECO:0007669"/>
    <property type="project" value="UniProtKB-KW"/>
</dbReference>
<keyword evidence="4" id="KW-0055">Arginine biosynthesis</keyword>
<dbReference type="AlphaFoldDB" id="A0AA37FM32"/>
<dbReference type="GO" id="GO:0008777">
    <property type="term" value="F:acetylornithine deacetylase activity"/>
    <property type="evidence" value="ECO:0007669"/>
    <property type="project" value="TreeGrafter"/>
</dbReference>
<evidence type="ECO:0000259" key="10">
    <source>
        <dbReference type="Pfam" id="PF07687"/>
    </source>
</evidence>
<dbReference type="HAMAP" id="MF_01108">
    <property type="entry name" value="ArgE"/>
    <property type="match status" value="1"/>
</dbReference>
<keyword evidence="3" id="KW-0963">Cytoplasm</keyword>
<proteinExistence type="inferred from homology"/>
<dbReference type="InterPro" id="IPR050072">
    <property type="entry name" value="Peptidase_M20A"/>
</dbReference>
<keyword evidence="5" id="KW-0028">Amino-acid biosynthesis</keyword>
<dbReference type="CDD" id="cd03894">
    <property type="entry name" value="M20_ArgE"/>
    <property type="match status" value="1"/>
</dbReference>
<dbReference type="FunFam" id="3.30.70.360:FF:000003">
    <property type="entry name" value="Acetylornithine deacetylase"/>
    <property type="match status" value="1"/>
</dbReference>
<dbReference type="Pfam" id="PF07687">
    <property type="entry name" value="M20_dimer"/>
    <property type="match status" value="1"/>
</dbReference>
<comment type="subcellular location">
    <subcellularLocation>
        <location evidence="1">Cytoplasm</location>
    </subcellularLocation>
</comment>
<evidence type="ECO:0000256" key="9">
    <source>
        <dbReference type="ARBA" id="ARBA00023285"/>
    </source>
</evidence>
<evidence type="ECO:0000256" key="6">
    <source>
        <dbReference type="ARBA" id="ARBA00022723"/>
    </source>
</evidence>
<evidence type="ECO:0000313" key="13">
    <source>
        <dbReference type="Proteomes" id="UP000887212"/>
    </source>
</evidence>
<dbReference type="SUPFAM" id="SSF55031">
    <property type="entry name" value="Bacterial exopeptidase dimerisation domain"/>
    <property type="match status" value="1"/>
</dbReference>
<dbReference type="PANTHER" id="PTHR43808">
    <property type="entry name" value="ACETYLORNITHINE DEACETYLASE"/>
    <property type="match status" value="1"/>
</dbReference>
<reference evidence="11 14" key="1">
    <citation type="submission" date="2021-07" db="EMBL/GenBank/DDBJ databases">
        <title>Whole genome sequencing of carbapenem-resistant Pseudomonas spp. isolated in Japan.</title>
        <authorList>
            <person name="Suzuki M."/>
            <person name="Maehana S."/>
            <person name="Kitasato H."/>
        </authorList>
    </citation>
    <scope>NUCLEOTIDE SEQUENCE</scope>
    <source>
        <strain evidence="11">KAM435</strain>
        <strain evidence="12 14">KAM436</strain>
    </source>
</reference>
<feature type="domain" description="Peptidase M20 dimerisation" evidence="10">
    <location>
        <begin position="175"/>
        <end position="284"/>
    </location>
</feature>
<dbReference type="GO" id="GO:0005737">
    <property type="term" value="C:cytoplasm"/>
    <property type="evidence" value="ECO:0007669"/>
    <property type="project" value="UniProtKB-SubCell"/>
</dbReference>
<dbReference type="Gene3D" id="3.30.70.360">
    <property type="match status" value="1"/>
</dbReference>
<dbReference type="RefSeq" id="WP_203790033.1">
    <property type="nucleotide sequence ID" value="NZ_AP024354.1"/>
</dbReference>
<evidence type="ECO:0000256" key="8">
    <source>
        <dbReference type="ARBA" id="ARBA00022833"/>
    </source>
</evidence>
<dbReference type="InterPro" id="IPR011650">
    <property type="entry name" value="Peptidase_M20_dimer"/>
</dbReference>
<protein>
    <submittedName>
        <fullName evidence="11">Acetylornithine deacetylase</fullName>
    </submittedName>
</protein>
<evidence type="ECO:0000313" key="11">
    <source>
        <dbReference type="EMBL" id="GIZ88890.1"/>
    </source>
</evidence>
<organism evidence="11 13">
    <name type="scientific">Aquipseudomonas alcaligenes</name>
    <name type="common">Pseudomonas alcaligenes</name>
    <dbReference type="NCBI Taxonomy" id="43263"/>
    <lineage>
        <taxon>Bacteria</taxon>
        <taxon>Pseudomonadati</taxon>
        <taxon>Pseudomonadota</taxon>
        <taxon>Gammaproteobacteria</taxon>
        <taxon>Pseudomonadales</taxon>
        <taxon>Pseudomonadaceae</taxon>
        <taxon>Aquipseudomonas</taxon>
    </lineage>
</organism>
<dbReference type="SUPFAM" id="SSF53187">
    <property type="entry name" value="Zn-dependent exopeptidases"/>
    <property type="match status" value="1"/>
</dbReference>
<evidence type="ECO:0000256" key="4">
    <source>
        <dbReference type="ARBA" id="ARBA00022571"/>
    </source>
</evidence>
<dbReference type="InterPro" id="IPR036264">
    <property type="entry name" value="Bact_exopeptidase_dim_dom"/>
</dbReference>
<accession>A0AA37FM32</accession>
<keyword evidence="6" id="KW-0479">Metal-binding</keyword>
<dbReference type="EMBL" id="BPMS01000007">
    <property type="protein sequence ID" value="GIZ88890.1"/>
    <property type="molecule type" value="Genomic_DNA"/>
</dbReference>
<evidence type="ECO:0000313" key="12">
    <source>
        <dbReference type="EMBL" id="GIZ92815.1"/>
    </source>
</evidence>
<sequence>MSLPSLQDQFAALIATPSVSCTQPHWDQSNRAVIDLLAGWLADLGFACEIQEVAPGKANLLATFGSGPGGLVLAGHSDTVPFDAALWHSDPLRLTAQGDRWVGLGVCDMKGFFPLVIEALRGLLDQPFCQPLLVLATCDEESSMAGARALAAAGRPLGRAAVIGEPTGLKPIRLHKGVMMERIDILGQSGHSSDPSLGHSALEAMQDVMGELRLLRAQWQREFNNPQFGVPQPTLNFGCIHGGDNPNRICGQCALEFDLRPLPGMDPEQLRAAIRGKLQPLAERHQVRIDYAPLFANVPPFEQSADSELVRVAEKLTGHAAQAVAFGTEAPYLQQLGCETIVLGPGDIACAHQPGEFLELARIEPTVRLLRQLIQHYCL</sequence>
<dbReference type="GO" id="GO:0046872">
    <property type="term" value="F:metal ion binding"/>
    <property type="evidence" value="ECO:0007669"/>
    <property type="project" value="UniProtKB-KW"/>
</dbReference>
<dbReference type="NCBIfam" id="TIGR01892">
    <property type="entry name" value="AcOrn-deacetyl"/>
    <property type="match status" value="1"/>
</dbReference>
<keyword evidence="9" id="KW-0170">Cobalt</keyword>
<evidence type="ECO:0000313" key="14">
    <source>
        <dbReference type="Proteomes" id="UP000887228"/>
    </source>
</evidence>
<dbReference type="Pfam" id="PF01546">
    <property type="entry name" value="Peptidase_M20"/>
    <property type="match status" value="1"/>
</dbReference>
<dbReference type="PANTHER" id="PTHR43808:SF1">
    <property type="entry name" value="ACETYLORNITHINE DEACETYLASE"/>
    <property type="match status" value="1"/>
</dbReference>
<dbReference type="EMBL" id="BPMT01000005">
    <property type="protein sequence ID" value="GIZ92815.1"/>
    <property type="molecule type" value="Genomic_DNA"/>
</dbReference>
<comment type="caution">
    <text evidence="11">The sequence shown here is derived from an EMBL/GenBank/DDBJ whole genome shotgun (WGS) entry which is preliminary data.</text>
</comment>
<gene>
    <name evidence="11" type="ORF">KAM435_22170</name>
    <name evidence="12" type="ORF">KAM436_17830</name>
</gene>
<comment type="similarity">
    <text evidence="2">Belongs to the peptidase M20A family. ArgE subfamily.</text>
</comment>
<evidence type="ECO:0000256" key="7">
    <source>
        <dbReference type="ARBA" id="ARBA00022801"/>
    </source>
</evidence>